<organism evidence="3 4">
    <name type="scientific">Paenibacillus agilis</name>
    <dbReference type="NCBI Taxonomy" id="3020863"/>
    <lineage>
        <taxon>Bacteria</taxon>
        <taxon>Bacillati</taxon>
        <taxon>Bacillota</taxon>
        <taxon>Bacilli</taxon>
        <taxon>Bacillales</taxon>
        <taxon>Paenibacillaceae</taxon>
        <taxon>Paenibacillus</taxon>
    </lineage>
</organism>
<dbReference type="InterPro" id="IPR028098">
    <property type="entry name" value="Glyco_trans_4-like_N"/>
</dbReference>
<evidence type="ECO:0000313" key="4">
    <source>
        <dbReference type="Proteomes" id="UP000318102"/>
    </source>
</evidence>
<dbReference type="EMBL" id="VNJK01000004">
    <property type="protein sequence ID" value="TVX87106.1"/>
    <property type="molecule type" value="Genomic_DNA"/>
</dbReference>
<dbReference type="InterPro" id="IPR001296">
    <property type="entry name" value="Glyco_trans_1"/>
</dbReference>
<dbReference type="Gene3D" id="3.40.50.2000">
    <property type="entry name" value="Glycogen Phosphorylase B"/>
    <property type="match status" value="2"/>
</dbReference>
<dbReference type="SUPFAM" id="SSF53756">
    <property type="entry name" value="UDP-Glycosyltransferase/glycogen phosphorylase"/>
    <property type="match status" value="1"/>
</dbReference>
<dbReference type="Pfam" id="PF00534">
    <property type="entry name" value="Glycos_transf_1"/>
    <property type="match status" value="1"/>
</dbReference>
<dbReference type="PANTHER" id="PTHR12526:SF595">
    <property type="entry name" value="BLL5217 PROTEIN"/>
    <property type="match status" value="1"/>
</dbReference>
<keyword evidence="4" id="KW-1185">Reference proteome</keyword>
<evidence type="ECO:0000313" key="3">
    <source>
        <dbReference type="EMBL" id="TVX87106.1"/>
    </source>
</evidence>
<gene>
    <name evidence="3" type="ORF">FPZ44_21670</name>
</gene>
<dbReference type="GO" id="GO:0016757">
    <property type="term" value="F:glycosyltransferase activity"/>
    <property type="evidence" value="ECO:0007669"/>
    <property type="project" value="InterPro"/>
</dbReference>
<dbReference type="RefSeq" id="WP_144993869.1">
    <property type="nucleotide sequence ID" value="NZ_VNJK01000004.1"/>
</dbReference>
<feature type="domain" description="Glycosyl transferase family 1" evidence="1">
    <location>
        <begin position="157"/>
        <end position="272"/>
    </location>
</feature>
<dbReference type="Proteomes" id="UP000318102">
    <property type="component" value="Unassembled WGS sequence"/>
</dbReference>
<sequence length="350" mass="39502">MKEPGLNKKRLTIVQVISNLPNAHPVPSNKGGTEKIVYELTEELVRRGHDVYLFAAQGSKSSAKLIQYPRSLKKSGIGAFVLSKLPKHTDIIHDHTFHSALGINRRVPTVCTIHMPVKNRADYPVYVSKRARKVNGKNRGFYVYNGINADEYEYSSDKHGYLLFMGRVIKSKGILQAIEVAEKTGKRLIIAGPVNSQLFFKQEIRPRITKNPNIQYVGAVQGRQKQNLLKHAECVLFPTLMEEAFGLVMIEALACGTPVLALNNGSVSEVLAGFPSFVCKTVGEMVRKVKLKKYPSSRVLRRYVVKWFTNAKMTENYLDIYSKVIRLHSNKKIRKPIENEPISPSFTYQS</sequence>
<dbReference type="PANTHER" id="PTHR12526">
    <property type="entry name" value="GLYCOSYLTRANSFERASE"/>
    <property type="match status" value="1"/>
</dbReference>
<protein>
    <submittedName>
        <fullName evidence="3">Glycosyltransferase family 4 protein</fullName>
    </submittedName>
</protein>
<name>A0A559IHG8_9BACL</name>
<accession>A0A559IHG8</accession>
<proteinExistence type="predicted"/>
<feature type="domain" description="Glycosyltransferase subfamily 4-like N-terminal" evidence="2">
    <location>
        <begin position="31"/>
        <end position="122"/>
    </location>
</feature>
<evidence type="ECO:0000259" key="1">
    <source>
        <dbReference type="Pfam" id="PF00534"/>
    </source>
</evidence>
<dbReference type="Pfam" id="PF13439">
    <property type="entry name" value="Glyco_transf_4"/>
    <property type="match status" value="1"/>
</dbReference>
<reference evidence="3 4" key="1">
    <citation type="submission" date="2019-07" db="EMBL/GenBank/DDBJ databases">
        <authorList>
            <person name="Kim J."/>
        </authorList>
    </citation>
    <scope>NUCLEOTIDE SEQUENCE [LARGE SCALE GENOMIC DNA]</scope>
    <source>
        <strain evidence="3 4">N4</strain>
    </source>
</reference>
<dbReference type="AlphaFoldDB" id="A0A559IHG8"/>
<dbReference type="OrthoDB" id="9795068at2"/>
<comment type="caution">
    <text evidence="3">The sequence shown here is derived from an EMBL/GenBank/DDBJ whole genome shotgun (WGS) entry which is preliminary data.</text>
</comment>
<evidence type="ECO:0000259" key="2">
    <source>
        <dbReference type="Pfam" id="PF13439"/>
    </source>
</evidence>